<dbReference type="SUPFAM" id="SSF47113">
    <property type="entry name" value="Histone-fold"/>
    <property type="match status" value="2"/>
</dbReference>
<keyword evidence="9" id="KW-1185">Reference proteome</keyword>
<evidence type="ECO:0000313" key="8">
    <source>
        <dbReference type="EMBL" id="KAK0514611.1"/>
    </source>
</evidence>
<evidence type="ECO:0000256" key="2">
    <source>
        <dbReference type="ARBA" id="ARBA00023015"/>
    </source>
</evidence>
<evidence type="ECO:0000256" key="4">
    <source>
        <dbReference type="ARBA" id="ARBA00023242"/>
    </source>
</evidence>
<keyword evidence="4" id="KW-0539">Nucleus</keyword>
<dbReference type="Gene3D" id="1.10.20.10">
    <property type="entry name" value="Histone, subunit A"/>
    <property type="match status" value="1"/>
</dbReference>
<dbReference type="GO" id="GO:0051123">
    <property type="term" value="P:RNA polymerase II preinitiation complex assembly"/>
    <property type="evidence" value="ECO:0007669"/>
    <property type="project" value="TreeGrafter"/>
</dbReference>
<proteinExistence type="inferred from homology"/>
<dbReference type="CDD" id="cd07978">
    <property type="entry name" value="HFD_TAF13"/>
    <property type="match status" value="1"/>
</dbReference>
<evidence type="ECO:0000256" key="1">
    <source>
        <dbReference type="ARBA" id="ARBA00004123"/>
    </source>
</evidence>
<evidence type="ECO:0000256" key="7">
    <source>
        <dbReference type="SAM" id="MobiDB-lite"/>
    </source>
</evidence>
<evidence type="ECO:0000313" key="9">
    <source>
        <dbReference type="Proteomes" id="UP001166286"/>
    </source>
</evidence>
<dbReference type="InterPro" id="IPR003195">
    <property type="entry name" value="TFIID_TAF13"/>
</dbReference>
<dbReference type="PANTHER" id="PTHR11380">
    <property type="entry name" value="TRANSCRIPTION INITIATION FACTOR TFIID/SUPT3-RELATED"/>
    <property type="match status" value="1"/>
</dbReference>
<accession>A0AA39R703</accession>
<comment type="similarity">
    <text evidence="5">Belongs to the TAF13 family.</text>
</comment>
<dbReference type="GO" id="GO:0005669">
    <property type="term" value="C:transcription factor TFIID complex"/>
    <property type="evidence" value="ECO:0007669"/>
    <property type="project" value="TreeGrafter"/>
</dbReference>
<dbReference type="PANTHER" id="PTHR11380:SF5">
    <property type="entry name" value="TRANSCRIPTION INITIATION FACTOR TFIID SUBUNIT 13"/>
    <property type="match status" value="1"/>
</dbReference>
<protein>
    <recommendedName>
        <fullName evidence="6">Transcription initiation factor TFIID subunit 13</fullName>
    </recommendedName>
</protein>
<evidence type="ECO:0000256" key="5">
    <source>
        <dbReference type="ARBA" id="ARBA00038392"/>
    </source>
</evidence>
<name>A0AA39R703_9LECA</name>
<dbReference type="AlphaFoldDB" id="A0AA39R703"/>
<dbReference type="GO" id="GO:0046982">
    <property type="term" value="F:protein heterodimerization activity"/>
    <property type="evidence" value="ECO:0007669"/>
    <property type="project" value="InterPro"/>
</dbReference>
<dbReference type="EMBL" id="JAFEKC020000005">
    <property type="protein sequence ID" value="KAK0514611.1"/>
    <property type="molecule type" value="Genomic_DNA"/>
</dbReference>
<dbReference type="Pfam" id="PF02269">
    <property type="entry name" value="TFIID-18kDa"/>
    <property type="match status" value="1"/>
</dbReference>
<sequence length="151" mass="17288">MTEPRARAARHKGQLNFEPEIRDMLFAFGDDKYPLDETVRILDEITTDFVIETSHIASKAAEYSGRTKLKIDDFKFAIRGDEILTGRVRELLAIDKELKESRKQFDTGEGRVGLERGGRRKKEDKVEEKEEAKAENSKPTQDEGLGEEDDE</sequence>
<comment type="subcellular location">
    <subcellularLocation>
        <location evidence="1">Nucleus</location>
    </subcellularLocation>
</comment>
<keyword evidence="2" id="KW-0805">Transcription regulation</keyword>
<gene>
    <name evidence="8" type="ORF">JMJ35_003228</name>
</gene>
<keyword evidence="3" id="KW-0804">Transcription</keyword>
<feature type="compositionally biased region" description="Basic and acidic residues" evidence="7">
    <location>
        <begin position="105"/>
        <end position="136"/>
    </location>
</feature>
<evidence type="ECO:0000256" key="3">
    <source>
        <dbReference type="ARBA" id="ARBA00023163"/>
    </source>
</evidence>
<comment type="caution">
    <text evidence="8">The sequence shown here is derived from an EMBL/GenBank/DDBJ whole genome shotgun (WGS) entry which is preliminary data.</text>
</comment>
<evidence type="ECO:0000256" key="6">
    <source>
        <dbReference type="ARBA" id="ARBA00040136"/>
    </source>
</evidence>
<feature type="region of interest" description="Disordered" evidence="7">
    <location>
        <begin position="105"/>
        <end position="151"/>
    </location>
</feature>
<organism evidence="8 9">
    <name type="scientific">Cladonia borealis</name>
    <dbReference type="NCBI Taxonomy" id="184061"/>
    <lineage>
        <taxon>Eukaryota</taxon>
        <taxon>Fungi</taxon>
        <taxon>Dikarya</taxon>
        <taxon>Ascomycota</taxon>
        <taxon>Pezizomycotina</taxon>
        <taxon>Lecanoromycetes</taxon>
        <taxon>OSLEUM clade</taxon>
        <taxon>Lecanoromycetidae</taxon>
        <taxon>Lecanorales</taxon>
        <taxon>Lecanorineae</taxon>
        <taxon>Cladoniaceae</taxon>
        <taxon>Cladonia</taxon>
    </lineage>
</organism>
<reference evidence="8" key="1">
    <citation type="submission" date="2023-03" db="EMBL/GenBank/DDBJ databases">
        <title>Complete genome of Cladonia borealis.</title>
        <authorList>
            <person name="Park H."/>
        </authorList>
    </citation>
    <scope>NUCLEOTIDE SEQUENCE</scope>
    <source>
        <strain evidence="8">ANT050790</strain>
    </source>
</reference>
<dbReference type="Proteomes" id="UP001166286">
    <property type="component" value="Unassembled WGS sequence"/>
</dbReference>
<dbReference type="InterPro" id="IPR009072">
    <property type="entry name" value="Histone-fold"/>
</dbReference>